<sequence>MAELPEASSSNKTGERMAELPESSTPSKPSRRARFFEEDNGSLSSMRLMSFVALIAAILFGALTLTFDTSENNGTGLYITLMFLVSAFAPKAVQKFAEQKLNER</sequence>
<gene>
    <name evidence="3" type="ordered locus">Cag_1795</name>
</gene>
<accession>Q3APM9</accession>
<dbReference type="EMBL" id="CP000108">
    <property type="protein sequence ID" value="ABB29046.1"/>
    <property type="molecule type" value="Genomic_DNA"/>
</dbReference>
<keyword evidence="2" id="KW-1133">Transmembrane helix</keyword>
<name>Q3APM9_CHLCH</name>
<dbReference type="STRING" id="340177.Cag_1795"/>
<organism evidence="3">
    <name type="scientific">Chlorobium chlorochromatii (strain CaD3)</name>
    <dbReference type="NCBI Taxonomy" id="340177"/>
    <lineage>
        <taxon>Bacteria</taxon>
        <taxon>Pseudomonadati</taxon>
        <taxon>Chlorobiota</taxon>
        <taxon>Chlorobiia</taxon>
        <taxon>Chlorobiales</taxon>
        <taxon>Chlorobiaceae</taxon>
        <taxon>Chlorobium/Pelodictyon group</taxon>
        <taxon>Chlorobium</taxon>
    </lineage>
</organism>
<keyword evidence="2" id="KW-0812">Transmembrane</keyword>
<protein>
    <submittedName>
        <fullName evidence="3">Uncharacterized protein</fullName>
    </submittedName>
</protein>
<evidence type="ECO:0000313" key="3">
    <source>
        <dbReference type="EMBL" id="ABB29046.1"/>
    </source>
</evidence>
<evidence type="ECO:0000256" key="1">
    <source>
        <dbReference type="SAM" id="MobiDB-lite"/>
    </source>
</evidence>
<dbReference type="KEGG" id="cch:Cag_1795"/>
<reference evidence="3" key="1">
    <citation type="submission" date="2005-08" db="EMBL/GenBank/DDBJ databases">
        <title>Complete sequence of Chlorobium chlorochromatii CaD3.</title>
        <authorList>
            <person name="Copeland A."/>
            <person name="Lucas S."/>
            <person name="Lapidus A."/>
            <person name="Barry K."/>
            <person name="Detter J.C."/>
            <person name="Glavina T."/>
            <person name="Hammon N."/>
            <person name="Israni S."/>
            <person name="Pitluck S."/>
            <person name="Bryant D."/>
            <person name="Schmutz J."/>
            <person name="Larimer F."/>
            <person name="Land M."/>
            <person name="Kyrpides N."/>
            <person name="Ivanova N."/>
            <person name="Richardson P."/>
        </authorList>
    </citation>
    <scope>NUCLEOTIDE SEQUENCE [LARGE SCALE GENOMIC DNA]</scope>
    <source>
        <strain evidence="3">CaD3</strain>
    </source>
</reference>
<proteinExistence type="predicted"/>
<dbReference type="HOGENOM" id="CLU_2245115_0_0_10"/>
<feature type="transmembrane region" description="Helical" evidence="2">
    <location>
        <begin position="73"/>
        <end position="93"/>
    </location>
</feature>
<dbReference type="eggNOG" id="ENOG502ZICN">
    <property type="taxonomic scope" value="Bacteria"/>
</dbReference>
<keyword evidence="2" id="KW-0472">Membrane</keyword>
<feature type="region of interest" description="Disordered" evidence="1">
    <location>
        <begin position="1"/>
        <end position="33"/>
    </location>
</feature>
<evidence type="ECO:0000256" key="2">
    <source>
        <dbReference type="SAM" id="Phobius"/>
    </source>
</evidence>
<dbReference type="AlphaFoldDB" id="Q3APM9"/>
<feature type="transmembrane region" description="Helical" evidence="2">
    <location>
        <begin position="48"/>
        <end position="67"/>
    </location>
</feature>